<evidence type="ECO:0000313" key="2">
    <source>
        <dbReference type="EMBL" id="MBI1682447.1"/>
    </source>
</evidence>
<keyword evidence="1" id="KW-1133">Transmembrane helix</keyword>
<dbReference type="EMBL" id="JADWOX010000001">
    <property type="protein sequence ID" value="MBI1682447.1"/>
    <property type="molecule type" value="Genomic_DNA"/>
</dbReference>
<gene>
    <name evidence="2" type="ORF">I4Q42_02055</name>
</gene>
<dbReference type="InterPro" id="IPR008523">
    <property type="entry name" value="DUF805"/>
</dbReference>
<name>A0ABS0SUZ1_9CAUL</name>
<proteinExistence type="predicted"/>
<dbReference type="Proteomes" id="UP000639859">
    <property type="component" value="Unassembled WGS sequence"/>
</dbReference>
<evidence type="ECO:0000313" key="3">
    <source>
        <dbReference type="Proteomes" id="UP000639859"/>
    </source>
</evidence>
<feature type="transmembrane region" description="Helical" evidence="1">
    <location>
        <begin position="122"/>
        <end position="141"/>
    </location>
</feature>
<organism evidence="2 3">
    <name type="scientific">Caulobacter hibisci</name>
    <dbReference type="NCBI Taxonomy" id="2035993"/>
    <lineage>
        <taxon>Bacteria</taxon>
        <taxon>Pseudomonadati</taxon>
        <taxon>Pseudomonadota</taxon>
        <taxon>Alphaproteobacteria</taxon>
        <taxon>Caulobacterales</taxon>
        <taxon>Caulobacteraceae</taxon>
        <taxon>Caulobacter</taxon>
    </lineage>
</organism>
<keyword evidence="3" id="KW-1185">Reference proteome</keyword>
<keyword evidence="1" id="KW-0472">Membrane</keyword>
<feature type="transmembrane region" description="Helical" evidence="1">
    <location>
        <begin position="25"/>
        <end position="47"/>
    </location>
</feature>
<dbReference type="RefSeq" id="WP_198574399.1">
    <property type="nucleotide sequence ID" value="NZ_JADWOX010000001.1"/>
</dbReference>
<dbReference type="PANTHER" id="PTHR34980">
    <property type="entry name" value="INNER MEMBRANE PROTEIN-RELATED-RELATED"/>
    <property type="match status" value="1"/>
</dbReference>
<feature type="transmembrane region" description="Helical" evidence="1">
    <location>
        <begin position="88"/>
        <end position="110"/>
    </location>
</feature>
<evidence type="ECO:0000256" key="1">
    <source>
        <dbReference type="SAM" id="Phobius"/>
    </source>
</evidence>
<comment type="caution">
    <text evidence="2">The sequence shown here is derived from an EMBL/GenBank/DDBJ whole genome shotgun (WGS) entry which is preliminary data.</text>
</comment>
<sequence>MAKKRTHFLIEGLFGLEGRMRRSEFWLMSIGMGVFKFLLTLVISSVIGGDMADSRTVAVRFVVDVLFFWPVMAFAVRRGHDRNRATLYSIVLTVIMAIFGYAMILLMGPISAAGQNPDPGALLAFASVWLVYVILAIYWFVDYGCLDGTKGRNRFGPSPKGVKGPDEQDVAKVFA</sequence>
<dbReference type="PANTHER" id="PTHR34980:SF3">
    <property type="entry name" value="BLR8105 PROTEIN"/>
    <property type="match status" value="1"/>
</dbReference>
<reference evidence="2 3" key="1">
    <citation type="submission" date="2020-11" db="EMBL/GenBank/DDBJ databases">
        <title>genome sequence of strain KACC 18849.</title>
        <authorList>
            <person name="Gao J."/>
            <person name="Zhang X."/>
        </authorList>
    </citation>
    <scope>NUCLEOTIDE SEQUENCE [LARGE SCALE GENOMIC DNA]</scope>
    <source>
        <strain evidence="2 3">KACC 18849</strain>
    </source>
</reference>
<keyword evidence="1" id="KW-0812">Transmembrane</keyword>
<accession>A0ABS0SUZ1</accession>
<feature type="transmembrane region" description="Helical" evidence="1">
    <location>
        <begin position="59"/>
        <end position="76"/>
    </location>
</feature>
<dbReference type="Pfam" id="PF05656">
    <property type="entry name" value="DUF805"/>
    <property type="match status" value="1"/>
</dbReference>
<protein>
    <submittedName>
        <fullName evidence="2">DUF805 domain-containing protein</fullName>
    </submittedName>
</protein>